<comment type="caution">
    <text evidence="3">The sequence shown here is derived from an EMBL/GenBank/DDBJ whole genome shotgun (WGS) entry which is preliminary data.</text>
</comment>
<evidence type="ECO:0000313" key="4">
    <source>
        <dbReference type="Proteomes" id="UP001425155"/>
    </source>
</evidence>
<dbReference type="Pfam" id="PF09359">
    <property type="entry name" value="VTC"/>
    <property type="match status" value="1"/>
</dbReference>
<feature type="region of interest" description="Disordered" evidence="1">
    <location>
        <begin position="284"/>
        <end position="304"/>
    </location>
</feature>
<dbReference type="EMBL" id="JBCLVG010000003">
    <property type="protein sequence ID" value="MEN1947798.1"/>
    <property type="molecule type" value="Genomic_DNA"/>
</dbReference>
<name>A0ABU9W7H3_9MICO</name>
<organism evidence="3 4">
    <name type="scientific">Leifsonia stereocauli</name>
    <dbReference type="NCBI Taxonomy" id="3134136"/>
    <lineage>
        <taxon>Bacteria</taxon>
        <taxon>Bacillati</taxon>
        <taxon>Actinomycetota</taxon>
        <taxon>Actinomycetes</taxon>
        <taxon>Micrococcales</taxon>
        <taxon>Microbacteriaceae</taxon>
        <taxon>Leifsonia</taxon>
    </lineage>
</organism>
<sequence>MTGTALATITALPPVTLDELNERAELQTRVDRKYMLPLADLAEVLTDLDDDTRVLELEAVAAEPHETHTAIGIPSGIRSAAYESVYFDTPGLVAFHLAARGRRRRFKVRTRSYLDSGATFLEVKTRGGRSLTVKDRLEYDPADHDRLTAEGLAYTSCVLSESGVAEGEWATLTPTLITRYRRTTLLLPARAGRDESRATIDVDLEWIDEGAGLFPRRLRTPASVIVETKSGRATGSLDRALWRHGHRPATVSKFGTGLAALRPDLPSNKWTRVLRRHFTAAAPHDQNPTLQTIQTIPTSASDAA</sequence>
<accession>A0ABU9W7H3</accession>
<dbReference type="Gene3D" id="3.20.100.30">
    <property type="entry name" value="VTC, catalytic tunnel domain"/>
    <property type="match status" value="1"/>
</dbReference>
<dbReference type="Proteomes" id="UP001425155">
    <property type="component" value="Unassembled WGS sequence"/>
</dbReference>
<reference evidence="3 4" key="1">
    <citation type="submission" date="2024-03" db="EMBL/GenBank/DDBJ databases">
        <title>YIM 134122 draft genome.</title>
        <authorList>
            <person name="Zuo S."/>
            <person name="Xiong L."/>
        </authorList>
    </citation>
    <scope>NUCLEOTIDE SEQUENCE [LARGE SCALE GENOMIC DNA]</scope>
    <source>
        <strain evidence="3 4">YIM 134122</strain>
    </source>
</reference>
<protein>
    <submittedName>
        <fullName evidence="3">Polyphosphate polymerase domain-containing protein</fullName>
    </submittedName>
</protein>
<gene>
    <name evidence="3" type="ORF">WJX64_14670</name>
</gene>
<feature type="domain" description="VTC" evidence="2">
    <location>
        <begin position="29"/>
        <end position="261"/>
    </location>
</feature>
<feature type="compositionally biased region" description="Polar residues" evidence="1">
    <location>
        <begin position="286"/>
        <end position="304"/>
    </location>
</feature>
<dbReference type="CDD" id="cd07750">
    <property type="entry name" value="PolyPPase_VTC_like"/>
    <property type="match status" value="1"/>
</dbReference>
<dbReference type="InterPro" id="IPR018966">
    <property type="entry name" value="VTC_domain"/>
</dbReference>
<keyword evidence="4" id="KW-1185">Reference proteome</keyword>
<dbReference type="InterPro" id="IPR042267">
    <property type="entry name" value="VTC_sf"/>
</dbReference>
<evidence type="ECO:0000313" key="3">
    <source>
        <dbReference type="EMBL" id="MEN1947798.1"/>
    </source>
</evidence>
<evidence type="ECO:0000259" key="2">
    <source>
        <dbReference type="Pfam" id="PF09359"/>
    </source>
</evidence>
<evidence type="ECO:0000256" key="1">
    <source>
        <dbReference type="SAM" id="MobiDB-lite"/>
    </source>
</evidence>
<dbReference type="RefSeq" id="WP_342115406.1">
    <property type="nucleotide sequence ID" value="NZ_JBCAUN010000003.1"/>
</dbReference>
<proteinExistence type="predicted"/>